<protein>
    <submittedName>
        <fullName evidence="1">Uncharacterized protein</fullName>
    </submittedName>
</protein>
<dbReference type="AlphaFoldDB" id="A0A2K8NV66"/>
<sequence>MTTKCPCPNNGCISLDGKVKGKTKCPHCGIPTNGECPCITMYCPCNPTNKDQYAMSKTKDCPCITMNCPCMEGMANSSC</sequence>
<name>A0A2K8NV66_9MOLU</name>
<reference evidence="1 2" key="1">
    <citation type="submission" date="2017-11" db="EMBL/GenBank/DDBJ databases">
        <title>Genome sequence of Entomoplasma freundtii BARC 318 (ATCC 51999).</title>
        <authorList>
            <person name="Lo W.-S."/>
            <person name="Gasparich G.E."/>
            <person name="Kuo C.-H."/>
        </authorList>
    </citation>
    <scope>NUCLEOTIDE SEQUENCE [LARGE SCALE GENOMIC DNA]</scope>
    <source>
        <strain evidence="1 2">BARC 318</strain>
    </source>
</reference>
<proteinExistence type="predicted"/>
<accession>A0A2K8NV66</accession>
<dbReference type="KEGG" id="efr:EFREU_v1c04980"/>
<dbReference type="Proteomes" id="UP000232222">
    <property type="component" value="Chromosome"/>
</dbReference>
<dbReference type="RefSeq" id="WP_134163658.1">
    <property type="nucleotide sequence ID" value="NZ_CP024962.1"/>
</dbReference>
<organism evidence="1 2">
    <name type="scientific">Entomoplasma freundtii</name>
    <dbReference type="NCBI Taxonomy" id="74700"/>
    <lineage>
        <taxon>Bacteria</taxon>
        <taxon>Bacillati</taxon>
        <taxon>Mycoplasmatota</taxon>
        <taxon>Mollicutes</taxon>
        <taxon>Entomoplasmatales</taxon>
        <taxon>Entomoplasmataceae</taxon>
        <taxon>Entomoplasma</taxon>
    </lineage>
</organism>
<evidence type="ECO:0000313" key="2">
    <source>
        <dbReference type="Proteomes" id="UP000232222"/>
    </source>
</evidence>
<gene>
    <name evidence="1" type="ORF">EFREU_v1c04980</name>
</gene>
<dbReference type="EMBL" id="CP024962">
    <property type="protein sequence ID" value="ATZ16523.1"/>
    <property type="molecule type" value="Genomic_DNA"/>
</dbReference>
<keyword evidence="2" id="KW-1185">Reference proteome</keyword>
<evidence type="ECO:0000313" key="1">
    <source>
        <dbReference type="EMBL" id="ATZ16523.1"/>
    </source>
</evidence>